<protein>
    <submittedName>
        <fullName evidence="1">Uncharacterized protein</fullName>
    </submittedName>
</protein>
<comment type="caution">
    <text evidence="1">The sequence shown here is derived from an EMBL/GenBank/DDBJ whole genome shotgun (WGS) entry which is preliminary data.</text>
</comment>
<evidence type="ECO:0000313" key="2">
    <source>
        <dbReference type="Proteomes" id="UP000688947"/>
    </source>
</evidence>
<evidence type="ECO:0000313" key="1">
    <source>
        <dbReference type="EMBL" id="KAG6966689.1"/>
    </source>
</evidence>
<accession>A0A8T1LNT6</accession>
<dbReference type="EMBL" id="JAENGZ010000166">
    <property type="protein sequence ID" value="KAG6966689.1"/>
    <property type="molecule type" value="Genomic_DNA"/>
</dbReference>
<reference evidence="1" key="1">
    <citation type="submission" date="2021-01" db="EMBL/GenBank/DDBJ databases">
        <title>Phytophthora aleatoria, a newly-described species from Pinus radiata is distinct from Phytophthora cactorum isolates based on comparative genomics.</title>
        <authorList>
            <person name="Mcdougal R."/>
            <person name="Panda P."/>
            <person name="Williams N."/>
            <person name="Studholme D.J."/>
        </authorList>
    </citation>
    <scope>NUCLEOTIDE SEQUENCE</scope>
    <source>
        <strain evidence="1">NZFS 3830</strain>
    </source>
</reference>
<dbReference type="Proteomes" id="UP000688947">
    <property type="component" value="Unassembled WGS sequence"/>
</dbReference>
<name>A0A8T1LNT6_9STRA</name>
<sequence length="175" mass="19476">MANNFCCCCCCSNAQAAFFHYATSTTQIQGTTLESPSSTTGSHMLISNFAQRFAMAMTLDRQIPIFAAMQTPVATFTDDLCGMQTTHRELLLPRLLPQQIEIGIRHSIQKHKEDTGLVEKAVAWILAPVFFCCVVAEKAKPPHTWEATEVFSRVVISFMLKLFVLATNLTRGQLK</sequence>
<dbReference type="OrthoDB" id="126900at2759"/>
<dbReference type="AlphaFoldDB" id="A0A8T1LNT6"/>
<proteinExistence type="predicted"/>
<organism evidence="1 2">
    <name type="scientific">Phytophthora cactorum</name>
    <dbReference type="NCBI Taxonomy" id="29920"/>
    <lineage>
        <taxon>Eukaryota</taxon>
        <taxon>Sar</taxon>
        <taxon>Stramenopiles</taxon>
        <taxon>Oomycota</taxon>
        <taxon>Peronosporomycetes</taxon>
        <taxon>Peronosporales</taxon>
        <taxon>Peronosporaceae</taxon>
        <taxon>Phytophthora</taxon>
    </lineage>
</organism>
<gene>
    <name evidence="1" type="ORF">JG687_00004696</name>
</gene>